<accession>A0A0L6UAT9</accession>
<keyword evidence="3" id="KW-1185">Reference proteome</keyword>
<dbReference type="PANTHER" id="PTHR46564">
    <property type="entry name" value="TRANSPOSASE"/>
    <property type="match status" value="1"/>
</dbReference>
<dbReference type="InterPro" id="IPR036397">
    <property type="entry name" value="RNaseH_sf"/>
</dbReference>
<gene>
    <name evidence="2" type="ORF">VP01_81g5</name>
</gene>
<protein>
    <recommendedName>
        <fullName evidence="1">Tc1-like transposase DDE domain-containing protein</fullName>
    </recommendedName>
</protein>
<dbReference type="STRING" id="27349.A0A0L6UAT9"/>
<dbReference type="OrthoDB" id="2280777at2759"/>
<dbReference type="GO" id="GO:0003676">
    <property type="term" value="F:nucleic acid binding"/>
    <property type="evidence" value="ECO:0007669"/>
    <property type="project" value="InterPro"/>
</dbReference>
<name>A0A0L6UAT9_9BASI</name>
<dbReference type="Proteomes" id="UP000037035">
    <property type="component" value="Unassembled WGS sequence"/>
</dbReference>
<dbReference type="EMBL" id="LAVV01013716">
    <property type="protein sequence ID" value="KNZ45362.1"/>
    <property type="molecule type" value="Genomic_DNA"/>
</dbReference>
<evidence type="ECO:0000259" key="1">
    <source>
        <dbReference type="Pfam" id="PF13358"/>
    </source>
</evidence>
<dbReference type="Gene3D" id="3.30.420.10">
    <property type="entry name" value="Ribonuclease H-like superfamily/Ribonuclease H"/>
    <property type="match status" value="1"/>
</dbReference>
<evidence type="ECO:0000313" key="2">
    <source>
        <dbReference type="EMBL" id="KNZ45362.1"/>
    </source>
</evidence>
<organism evidence="2 3">
    <name type="scientific">Puccinia sorghi</name>
    <dbReference type="NCBI Taxonomy" id="27349"/>
    <lineage>
        <taxon>Eukaryota</taxon>
        <taxon>Fungi</taxon>
        <taxon>Dikarya</taxon>
        <taxon>Basidiomycota</taxon>
        <taxon>Pucciniomycotina</taxon>
        <taxon>Pucciniomycetes</taxon>
        <taxon>Pucciniales</taxon>
        <taxon>Pucciniaceae</taxon>
        <taxon>Puccinia</taxon>
    </lineage>
</organism>
<proteinExistence type="predicted"/>
<dbReference type="AlphaFoldDB" id="A0A0L6UAT9"/>
<comment type="caution">
    <text evidence="2">The sequence shown here is derived from an EMBL/GenBank/DDBJ whole genome shotgun (WGS) entry which is preliminary data.</text>
</comment>
<reference evidence="2 3" key="1">
    <citation type="submission" date="2015-08" db="EMBL/GenBank/DDBJ databases">
        <title>Next Generation Sequencing and Analysis of the Genome of Puccinia sorghi L Schw, the Causal Agent of Maize Common Rust.</title>
        <authorList>
            <person name="Rochi L."/>
            <person name="Burguener G."/>
            <person name="Darino M."/>
            <person name="Turjanski A."/>
            <person name="Kreff E."/>
            <person name="Dieguez M.J."/>
            <person name="Sacco F."/>
        </authorList>
    </citation>
    <scope>NUCLEOTIDE SEQUENCE [LARGE SCALE GENOMIC DNA]</scope>
    <source>
        <strain evidence="2 3">RO10H11247</strain>
    </source>
</reference>
<sequence>MNTFLARLHEIATATIKSPSKTGTTATNRCNFLVRLQDHSAESIIVMDNTRIHGGDNFERVRNLLKESSKKIKIKFLPKYSPFLNPLSRHNEEVEALEDKIESHSWDMQDIYKRLVSTKSASTSLKKLATNTKKKSTAKNQSSIQWRPHQPISGKMKKTHLTRNIQKRTTPAQLSRNSLKMPRTWKTVTPIPQKWNEAAFLQQPHDYVLNRVTSIGQKPIFIDESGFNSQTHPLHGYLLTVQATVLKTNSRGIMNNLVGEMSEDVMIYFELLNKDGKRKTGTTATKICNLLKIKIKFLPKYFPFLNPIKLAFNIINIDVKHKDILLQHKLAEAIQDAIHSKMSLENVPSHFCIVKSFT</sequence>
<dbReference type="PANTHER" id="PTHR46564:SF1">
    <property type="entry name" value="TRANSPOSASE"/>
    <property type="match status" value="1"/>
</dbReference>
<dbReference type="Pfam" id="PF13358">
    <property type="entry name" value="DDE_3"/>
    <property type="match status" value="1"/>
</dbReference>
<evidence type="ECO:0000313" key="3">
    <source>
        <dbReference type="Proteomes" id="UP000037035"/>
    </source>
</evidence>
<feature type="domain" description="Tc1-like transposase DDE" evidence="1">
    <location>
        <begin position="26"/>
        <end position="91"/>
    </location>
</feature>
<dbReference type="VEuPathDB" id="FungiDB:VP01_81g5"/>
<dbReference type="InterPro" id="IPR038717">
    <property type="entry name" value="Tc1-like_DDE_dom"/>
</dbReference>